<evidence type="ECO:0000313" key="1">
    <source>
        <dbReference type="EMBL" id="KAH7953345.1"/>
    </source>
</evidence>
<organism evidence="1 2">
    <name type="scientific">Dermacentor silvarum</name>
    <name type="common">Tick</name>
    <dbReference type="NCBI Taxonomy" id="543639"/>
    <lineage>
        <taxon>Eukaryota</taxon>
        <taxon>Metazoa</taxon>
        <taxon>Ecdysozoa</taxon>
        <taxon>Arthropoda</taxon>
        <taxon>Chelicerata</taxon>
        <taxon>Arachnida</taxon>
        <taxon>Acari</taxon>
        <taxon>Parasitiformes</taxon>
        <taxon>Ixodida</taxon>
        <taxon>Ixodoidea</taxon>
        <taxon>Ixodidae</taxon>
        <taxon>Rhipicephalinae</taxon>
        <taxon>Dermacentor</taxon>
    </lineage>
</organism>
<dbReference type="EMBL" id="CM023473">
    <property type="protein sequence ID" value="KAH7953345.1"/>
    <property type="molecule type" value="Genomic_DNA"/>
</dbReference>
<keyword evidence="2" id="KW-1185">Reference proteome</keyword>
<sequence length="974" mass="106815">MVNGTDEHTWTFNNPRRDRKTDDGVVVCSATSSDGRTAEAQVNLHVAVPPTIAPFSFPASVREGERASAHCFVSSGDRPVSLWWLKDGHPLQPGLLDVKPQLMNEFLSVLYFESIAEEHNGSYTCVASNPYARTNASAQLVVQVAPKWVYTPSSTNALKGSTMRFDCQADGFPTPVIRWKMSTGGVSSGFVTIRSNAKLQVLENGSLVLQHVDASDAGVYLCQATNGVGPELTHEAKLTVSVPATFITSSMSVTSRKGDKVHLQCDSIGDPPLTITWYRDNVLLDMDRHPRYTVNDHEREDGMASQLLLRDVRTNDTGTYACKVANSHGKDEMFIKLTVQEAPSPPTNVHVSHLASRSVSIRWSVPFDGNSPITQYDLKIHSSRDGTSRVIPIPGTQLEMTLDSLSPNSAYRVEVVAVNGIGTGTPSEPLFFTTDTEAPSTKPIDLKVIPLNASSLRVTWKMQPGDSKITGYYVGYKAEADGRAESFVYKTVESRPGKSQECDIKDLRPGTKYTVVVQAYNGKGPGPTSEETVGETQTSDMASLFRVTVNYTSSTEIRIIWHDIIGSRHGYKLFLRPNASDWEAYKVPGTTNGYTFSNLRCGTRYEIYVEAVGDNRPRMSSIITASTKGSVPVAPAHQQPLMVDSENVPLDLEAFGDGGCPIGHYVVKYRALDDAEWTVVSKEGSKGHVVALNNLERGRRYKLLLGAANSAGYTERLYDMHVAPAASKGVSETSTSAASQQEMHRKLAVVTSIVCSVVVLIVIIVAACVELGRRRRRERAEAAASEIYAEPRLKPASKCEEVALASWDKQKEPLPTPARNGELPHQQQQQQLQQQQLYAPCPYGTSSGRLRQHVAEGTLGRRQHTRAEIVEEFYDMPLPPVSQHPTWVEKASDPMVATTRQPPRSETANRANCFRRVLQSRSLPRWFTGAKTSHGLRQPATAPDAPRDASLESAANGVVCPERICMKEEASRLG</sequence>
<protein>
    <submittedName>
        <fullName evidence="1">Uncharacterized protein</fullName>
    </submittedName>
</protein>
<gene>
    <name evidence="1" type="ORF">HPB49_007268</name>
</gene>
<evidence type="ECO:0000313" key="2">
    <source>
        <dbReference type="Proteomes" id="UP000821865"/>
    </source>
</evidence>
<dbReference type="Proteomes" id="UP000821865">
    <property type="component" value="Chromosome 4"/>
</dbReference>
<accession>A0ACB8CVQ7</accession>
<name>A0ACB8CVQ7_DERSI</name>
<comment type="caution">
    <text evidence="1">The sequence shown here is derived from an EMBL/GenBank/DDBJ whole genome shotgun (WGS) entry which is preliminary data.</text>
</comment>
<proteinExistence type="predicted"/>
<reference evidence="1" key="1">
    <citation type="submission" date="2020-05" db="EMBL/GenBank/DDBJ databases">
        <title>Large-scale comparative analyses of tick genomes elucidate their genetic diversity and vector capacities.</title>
        <authorList>
            <person name="Jia N."/>
            <person name="Wang J."/>
            <person name="Shi W."/>
            <person name="Du L."/>
            <person name="Sun Y."/>
            <person name="Zhan W."/>
            <person name="Jiang J."/>
            <person name="Wang Q."/>
            <person name="Zhang B."/>
            <person name="Ji P."/>
            <person name="Sakyi L.B."/>
            <person name="Cui X."/>
            <person name="Yuan T."/>
            <person name="Jiang B."/>
            <person name="Yang W."/>
            <person name="Lam T.T.-Y."/>
            <person name="Chang Q."/>
            <person name="Ding S."/>
            <person name="Wang X."/>
            <person name="Zhu J."/>
            <person name="Ruan X."/>
            <person name="Zhao L."/>
            <person name="Wei J."/>
            <person name="Que T."/>
            <person name="Du C."/>
            <person name="Cheng J."/>
            <person name="Dai P."/>
            <person name="Han X."/>
            <person name="Huang E."/>
            <person name="Gao Y."/>
            <person name="Liu J."/>
            <person name="Shao H."/>
            <person name="Ye R."/>
            <person name="Li L."/>
            <person name="Wei W."/>
            <person name="Wang X."/>
            <person name="Wang C."/>
            <person name="Yang T."/>
            <person name="Huo Q."/>
            <person name="Li W."/>
            <person name="Guo W."/>
            <person name="Chen H."/>
            <person name="Zhou L."/>
            <person name="Ni X."/>
            <person name="Tian J."/>
            <person name="Zhou Y."/>
            <person name="Sheng Y."/>
            <person name="Liu T."/>
            <person name="Pan Y."/>
            <person name="Xia L."/>
            <person name="Li J."/>
            <person name="Zhao F."/>
            <person name="Cao W."/>
        </authorList>
    </citation>
    <scope>NUCLEOTIDE SEQUENCE</scope>
    <source>
        <strain evidence="1">Dsil-2018</strain>
    </source>
</reference>